<reference evidence="1 3" key="2">
    <citation type="submission" date="2016-08" db="EMBL/GenBank/DDBJ databases">
        <authorList>
            <person name="Seilhamer J.J."/>
        </authorList>
    </citation>
    <scope>NUCLEOTIDE SEQUENCE [LARGE SCALE GENOMIC DNA]</scope>
    <source>
        <strain evidence="1 3">NML150140-1</strain>
    </source>
</reference>
<dbReference type="Proteomes" id="UP000094869">
    <property type="component" value="Unassembled WGS sequence"/>
</dbReference>
<proteinExistence type="predicted"/>
<protein>
    <submittedName>
        <fullName evidence="1">Uncharacterized protein</fullName>
    </submittedName>
</protein>
<dbReference type="EMBL" id="MEHA01000014">
    <property type="protein sequence ID" value="ODR49112.1"/>
    <property type="molecule type" value="Genomic_DNA"/>
</dbReference>
<dbReference type="EMBL" id="MEHD01000021">
    <property type="protein sequence ID" value="ODR57678.1"/>
    <property type="molecule type" value="Genomic_DNA"/>
</dbReference>
<keyword evidence="4" id="KW-1185">Reference proteome</keyword>
<gene>
    <name evidence="1" type="ORF">BEI59_18525</name>
    <name evidence="2" type="ORF">BEI63_11285</name>
</gene>
<evidence type="ECO:0000313" key="4">
    <source>
        <dbReference type="Proteomes" id="UP000094869"/>
    </source>
</evidence>
<evidence type="ECO:0000313" key="2">
    <source>
        <dbReference type="EMBL" id="ODR57678.1"/>
    </source>
</evidence>
<evidence type="ECO:0000313" key="3">
    <source>
        <dbReference type="Proteomes" id="UP000094271"/>
    </source>
</evidence>
<dbReference type="Proteomes" id="UP000094271">
    <property type="component" value="Unassembled WGS sequence"/>
</dbReference>
<name>A0A1E3UF22_9FIRM</name>
<comment type="caution">
    <text evidence="1">The sequence shown here is derived from an EMBL/GenBank/DDBJ whole genome shotgun (WGS) entry which is preliminary data.</text>
</comment>
<organism evidence="1 3">
    <name type="scientific">Eisenbergiella tayi</name>
    <dbReference type="NCBI Taxonomy" id="1432052"/>
    <lineage>
        <taxon>Bacteria</taxon>
        <taxon>Bacillati</taxon>
        <taxon>Bacillota</taxon>
        <taxon>Clostridia</taxon>
        <taxon>Lachnospirales</taxon>
        <taxon>Lachnospiraceae</taxon>
        <taxon>Eisenbergiella</taxon>
    </lineage>
</organism>
<sequence>MSWPALPSSLCGRSPARIPVRGVLSTPVLRLRPFAALVPLRDYPSGSVPCKEPCRAAAAQGGWQGRPGHRRIQAKGDRQAAPVFFICTHNVAVFIQLYQ</sequence>
<evidence type="ECO:0000313" key="1">
    <source>
        <dbReference type="EMBL" id="ODR49112.1"/>
    </source>
</evidence>
<reference evidence="2 4" key="1">
    <citation type="submission" date="2016-08" db="EMBL/GenBank/DDBJ databases">
        <title>Characterization of Isolates of Eisenbergiella tayi Derived from Blood Cultures, Using Whole Genome Sequencing.</title>
        <authorList>
            <person name="Bernier A.-M."/>
            <person name="Burdz T."/>
            <person name="Wiebe D."/>
            <person name="Bernard K."/>
        </authorList>
    </citation>
    <scope>NUCLEOTIDE SEQUENCE [LARGE SCALE GENOMIC DNA]</scope>
    <source>
        <strain evidence="2 4">NML120146</strain>
    </source>
</reference>
<dbReference type="AlphaFoldDB" id="A0A1E3UF22"/>
<accession>A0A1E3UF22</accession>